<keyword evidence="1" id="KW-1133">Transmembrane helix</keyword>
<comment type="caution">
    <text evidence="2">The sequence shown here is derived from an EMBL/GenBank/DDBJ whole genome shotgun (WGS) entry which is preliminary data.</text>
</comment>
<keyword evidence="1" id="KW-0472">Membrane</keyword>
<feature type="transmembrane region" description="Helical" evidence="1">
    <location>
        <begin position="61"/>
        <end position="81"/>
    </location>
</feature>
<reference evidence="2" key="1">
    <citation type="submission" date="2020-10" db="EMBL/GenBank/DDBJ databases">
        <title>High-Quality Genome Resource of Clonostachys rosea strain S41 by Oxford Nanopore Long-Read Sequencing.</title>
        <authorList>
            <person name="Wang H."/>
        </authorList>
    </citation>
    <scope>NUCLEOTIDE SEQUENCE</scope>
    <source>
        <strain evidence="2">S41</strain>
    </source>
</reference>
<evidence type="ECO:0000256" key="1">
    <source>
        <dbReference type="SAM" id="Phobius"/>
    </source>
</evidence>
<gene>
    <name evidence="2" type="ORF">IM811_002839</name>
</gene>
<proteinExistence type="predicted"/>
<accession>A0A8H7MZD1</accession>
<keyword evidence="1" id="KW-0812">Transmembrane</keyword>
<dbReference type="AlphaFoldDB" id="A0A8H7MZD1"/>
<dbReference type="Proteomes" id="UP000616885">
    <property type="component" value="Unassembled WGS sequence"/>
</dbReference>
<dbReference type="EMBL" id="JADCTT010000010">
    <property type="protein sequence ID" value="KAF9747505.1"/>
    <property type="molecule type" value="Genomic_DNA"/>
</dbReference>
<name>A0A8H7MZD1_BIOOC</name>
<sequence length="133" mass="15195">MSVLRPYVTIHQAKIYVHHTFNSTEHSSTNIGRMEKDDGRRGRHHGIQKYSKGLFSPYNFLILYCAILVYISFLNPFDIFLQSLFPRQLSYPQDIPAFCYSISLVQTFLSHLDVFFSACLACFLCSGAGADMP</sequence>
<protein>
    <submittedName>
        <fullName evidence="2">Uncharacterized protein</fullName>
    </submittedName>
</protein>
<evidence type="ECO:0000313" key="2">
    <source>
        <dbReference type="EMBL" id="KAF9747505.1"/>
    </source>
</evidence>
<evidence type="ECO:0000313" key="3">
    <source>
        <dbReference type="Proteomes" id="UP000616885"/>
    </source>
</evidence>
<organism evidence="2 3">
    <name type="scientific">Bionectria ochroleuca</name>
    <name type="common">Gliocladium roseum</name>
    <dbReference type="NCBI Taxonomy" id="29856"/>
    <lineage>
        <taxon>Eukaryota</taxon>
        <taxon>Fungi</taxon>
        <taxon>Dikarya</taxon>
        <taxon>Ascomycota</taxon>
        <taxon>Pezizomycotina</taxon>
        <taxon>Sordariomycetes</taxon>
        <taxon>Hypocreomycetidae</taxon>
        <taxon>Hypocreales</taxon>
        <taxon>Bionectriaceae</taxon>
        <taxon>Clonostachys</taxon>
    </lineage>
</organism>